<dbReference type="GO" id="GO:0005886">
    <property type="term" value="C:plasma membrane"/>
    <property type="evidence" value="ECO:0007669"/>
    <property type="project" value="UniProtKB-SubCell"/>
</dbReference>
<dbReference type="OrthoDB" id="9803416at2"/>
<dbReference type="GO" id="GO:0015099">
    <property type="term" value="F:nickel cation transmembrane transporter activity"/>
    <property type="evidence" value="ECO:0007669"/>
    <property type="project" value="TreeGrafter"/>
</dbReference>
<proteinExistence type="inferred from homology"/>
<comment type="subcellular location">
    <subcellularLocation>
        <location evidence="1">Cell inner membrane</location>
        <topology evidence="1">Multi-pass membrane protein</topology>
    </subcellularLocation>
    <subcellularLocation>
        <location evidence="14">Membrane</location>
        <topology evidence="14">Multi-pass membrane protein</topology>
    </subcellularLocation>
</comment>
<evidence type="ECO:0000256" key="7">
    <source>
        <dbReference type="ARBA" id="ARBA00022692"/>
    </source>
</evidence>
<dbReference type="InterPro" id="IPR045861">
    <property type="entry name" value="CorA_cytoplasmic_dom"/>
</dbReference>
<keyword evidence="7 14" id="KW-0812">Transmembrane</keyword>
<accession>A0A6J4CZ40</accession>
<evidence type="ECO:0000313" key="15">
    <source>
        <dbReference type="EMBL" id="BCD46295.1"/>
    </source>
</evidence>
<dbReference type="InterPro" id="IPR002523">
    <property type="entry name" value="MgTranspt_CorA/ZnTranspt_ZntB"/>
</dbReference>
<evidence type="ECO:0000256" key="11">
    <source>
        <dbReference type="ARBA" id="ARBA00023136"/>
    </source>
</evidence>
<comment type="catalytic activity">
    <reaction evidence="13">
        <text>Mg(2+)(in) = Mg(2+)(out)</text>
        <dbReference type="Rhea" id="RHEA:29827"/>
        <dbReference type="ChEBI" id="CHEBI:18420"/>
    </reaction>
</comment>
<keyword evidence="10 14" id="KW-0406">Ion transport</keyword>
<dbReference type="NCBIfam" id="TIGR00383">
    <property type="entry name" value="corA"/>
    <property type="match status" value="1"/>
</dbReference>
<evidence type="ECO:0000256" key="10">
    <source>
        <dbReference type="ARBA" id="ARBA00023065"/>
    </source>
</evidence>
<keyword evidence="6" id="KW-0997">Cell inner membrane</keyword>
<dbReference type="InterPro" id="IPR045863">
    <property type="entry name" value="CorA_TM1_TM2"/>
</dbReference>
<reference evidence="16 17" key="1">
    <citation type="submission" date="2019-06" db="EMBL/GenBank/DDBJ databases">
        <title>Complete genome sequence of Helicobacter suis SNTW101c.</title>
        <authorList>
            <person name="Rimbara E."/>
            <person name="Suzuki M."/>
            <person name="Matsui H."/>
            <person name="Nakamura M."/>
            <person name="Mori S."/>
            <person name="Shibayama K."/>
        </authorList>
    </citation>
    <scope>NUCLEOTIDE SEQUENCE [LARGE SCALE GENOMIC DNA]</scope>
    <source>
        <strain evidence="16 17">SNTW101c</strain>
    </source>
</reference>
<evidence type="ECO:0000256" key="5">
    <source>
        <dbReference type="ARBA" id="ARBA00022475"/>
    </source>
</evidence>
<dbReference type="InterPro" id="IPR004488">
    <property type="entry name" value="Mg/Co-transport_prot_CorA"/>
</dbReference>
<keyword evidence="9 14" id="KW-1133">Transmembrane helix</keyword>
<dbReference type="GeneID" id="56929121"/>
<evidence type="ECO:0000313" key="18">
    <source>
        <dbReference type="Proteomes" id="UP000509742"/>
    </source>
</evidence>
<keyword evidence="5 14" id="KW-1003">Cell membrane</keyword>
<sequence>MVNVFAKNNNLVEVHVFSSFATLSLEESNILWFELINPTQAELECIIQNYSLHIYKREDLEKSTMTKYWENSTSIMINTFFIHKDSPLAFHTEAITYLLTENILFTIYEGSLPIFEDVQKRILASPKKFQDGFDILAKILELYFEKGADCLEEVNRETSALRKHIVLEQEELDHEDILITLSFLQEFTMELRDSLFDKRRIITTLLKSNKVDSETKKDFTIILKDFNSLVDFSTANLNALDNIQNLFTSQVNVEQNKIIKLFTVATMAMMPPTLIGTIYGMNFEVMPELRWEFGYPMAIVAMVISTILPILYFKKKGWL</sequence>
<evidence type="ECO:0000256" key="12">
    <source>
        <dbReference type="ARBA" id="ARBA00025941"/>
    </source>
</evidence>
<evidence type="ECO:0000256" key="4">
    <source>
        <dbReference type="ARBA" id="ARBA00022448"/>
    </source>
</evidence>
<keyword evidence="8 14" id="KW-0460">Magnesium</keyword>
<dbReference type="EMBL" id="AP023036">
    <property type="protein sequence ID" value="BCD46295.1"/>
    <property type="molecule type" value="Genomic_DNA"/>
</dbReference>
<evidence type="ECO:0000256" key="8">
    <source>
        <dbReference type="ARBA" id="ARBA00022842"/>
    </source>
</evidence>
<dbReference type="Gene3D" id="3.30.460.20">
    <property type="entry name" value="CorA soluble domain-like"/>
    <property type="match status" value="1"/>
</dbReference>
<protein>
    <recommendedName>
        <fullName evidence="3 14">Magnesium transport protein CorA</fullName>
    </recommendedName>
</protein>
<evidence type="ECO:0000256" key="1">
    <source>
        <dbReference type="ARBA" id="ARBA00004429"/>
    </source>
</evidence>
<keyword evidence="4 14" id="KW-0813">Transport</keyword>
<evidence type="ECO:0000256" key="14">
    <source>
        <dbReference type="RuleBase" id="RU362010"/>
    </source>
</evidence>
<dbReference type="GO" id="GO:0015087">
    <property type="term" value="F:cobalt ion transmembrane transporter activity"/>
    <property type="evidence" value="ECO:0007669"/>
    <property type="project" value="UniProtKB-UniRule"/>
</dbReference>
<keyword evidence="11 14" id="KW-0472">Membrane</keyword>
<dbReference type="Gene3D" id="1.20.58.340">
    <property type="entry name" value="Magnesium transport protein CorA, transmembrane region"/>
    <property type="match status" value="2"/>
</dbReference>
<organism evidence="16 17">
    <name type="scientific">Helicobacter suis</name>
    <dbReference type="NCBI Taxonomy" id="104628"/>
    <lineage>
        <taxon>Bacteria</taxon>
        <taxon>Pseudomonadati</taxon>
        <taxon>Campylobacterota</taxon>
        <taxon>Epsilonproteobacteria</taxon>
        <taxon>Campylobacterales</taxon>
        <taxon>Helicobacteraceae</taxon>
        <taxon>Helicobacter</taxon>
    </lineage>
</organism>
<comment type="function">
    <text evidence="14">Mediates influx of magnesium ions.</text>
</comment>
<feature type="transmembrane region" description="Helical" evidence="14">
    <location>
        <begin position="293"/>
        <end position="313"/>
    </location>
</feature>
<evidence type="ECO:0000256" key="13">
    <source>
        <dbReference type="ARBA" id="ARBA00034269"/>
    </source>
</evidence>
<keyword evidence="18" id="KW-1185">Reference proteome</keyword>
<dbReference type="Proteomes" id="UP000317935">
    <property type="component" value="Chromosome"/>
</dbReference>
<dbReference type="PANTHER" id="PTHR47685:SF1">
    <property type="entry name" value="MAGNESIUM TRANSPORT PROTEIN CORA"/>
    <property type="match status" value="1"/>
</dbReference>
<dbReference type="Pfam" id="PF01544">
    <property type="entry name" value="CorA"/>
    <property type="match status" value="1"/>
</dbReference>
<evidence type="ECO:0000256" key="9">
    <source>
        <dbReference type="ARBA" id="ARBA00022989"/>
    </source>
</evidence>
<reference evidence="15 18" key="2">
    <citation type="submission" date="2020-04" db="EMBL/GenBank/DDBJ databases">
        <title>Genomic analysis of gastric non-Helicobacter pylori Helicobacters isolated in Japan.</title>
        <authorList>
            <person name="Suzuki M."/>
            <person name="Rimbara E."/>
        </authorList>
    </citation>
    <scope>NUCLEOTIDE SEQUENCE [LARGE SCALE GENOMIC DNA]</scope>
    <source>
        <strain evidence="15 18">NHP19-0020</strain>
    </source>
</reference>
<dbReference type="SUPFAM" id="SSF143865">
    <property type="entry name" value="CorA soluble domain-like"/>
    <property type="match status" value="1"/>
</dbReference>
<dbReference type="AlphaFoldDB" id="A0A6J4CZ40"/>
<evidence type="ECO:0000256" key="2">
    <source>
        <dbReference type="ARBA" id="ARBA00009765"/>
    </source>
</evidence>
<comment type="similarity">
    <text evidence="2 14">Belongs to the CorA metal ion transporter (MIT) (TC 1.A.35) family.</text>
</comment>
<gene>
    <name evidence="14 16" type="primary">corA</name>
    <name evidence="15" type="ORF">NHP190020_13340</name>
    <name evidence="16" type="ORF">SNTW_12760</name>
</gene>
<dbReference type="SUPFAM" id="SSF144083">
    <property type="entry name" value="Magnesium transport protein CorA, transmembrane region"/>
    <property type="match status" value="1"/>
</dbReference>
<dbReference type="Proteomes" id="UP000509742">
    <property type="component" value="Chromosome"/>
</dbReference>
<dbReference type="FunFam" id="1.20.58.340:FF:000001">
    <property type="entry name" value="Magnesium transport protein CorA"/>
    <property type="match status" value="1"/>
</dbReference>
<evidence type="ECO:0000313" key="17">
    <source>
        <dbReference type="Proteomes" id="UP000317935"/>
    </source>
</evidence>
<dbReference type="EMBL" id="AP019774">
    <property type="protein sequence ID" value="BCD70631.1"/>
    <property type="molecule type" value="Genomic_DNA"/>
</dbReference>
<feature type="transmembrane region" description="Helical" evidence="14">
    <location>
        <begin position="261"/>
        <end position="281"/>
    </location>
</feature>
<evidence type="ECO:0000256" key="3">
    <source>
        <dbReference type="ARBA" id="ARBA00019439"/>
    </source>
</evidence>
<dbReference type="PANTHER" id="PTHR47685">
    <property type="entry name" value="MAGNESIUM TRANSPORT PROTEIN CORA"/>
    <property type="match status" value="1"/>
</dbReference>
<dbReference type="GO" id="GO:0015095">
    <property type="term" value="F:magnesium ion transmembrane transporter activity"/>
    <property type="evidence" value="ECO:0007669"/>
    <property type="project" value="UniProtKB-UniRule"/>
</dbReference>
<dbReference type="RefSeq" id="WP_006564419.1">
    <property type="nucleotide sequence ID" value="NZ_AP019774.1"/>
</dbReference>
<evidence type="ECO:0000256" key="6">
    <source>
        <dbReference type="ARBA" id="ARBA00022519"/>
    </source>
</evidence>
<dbReference type="InterPro" id="IPR050829">
    <property type="entry name" value="CorA_MIT"/>
</dbReference>
<name>A0A6J4CZ40_9HELI</name>
<evidence type="ECO:0000313" key="16">
    <source>
        <dbReference type="EMBL" id="BCD70631.1"/>
    </source>
</evidence>
<comment type="subunit">
    <text evidence="12">Homopentamer. In the absence of Mg(2+), interactions between subunits are weakened, and dimers, trimers and tetramers can be observed in vitro.</text>
</comment>